<dbReference type="AlphaFoldDB" id="A0A1I0N1S5"/>
<evidence type="ECO:0000313" key="2">
    <source>
        <dbReference type="Proteomes" id="UP000199373"/>
    </source>
</evidence>
<organism evidence="1 2">
    <name type="scientific">Prevotella aff. ruminicola Tc2-24</name>
    <dbReference type="NCBI Taxonomy" id="81582"/>
    <lineage>
        <taxon>Bacteria</taxon>
        <taxon>Pseudomonadati</taxon>
        <taxon>Bacteroidota</taxon>
        <taxon>Bacteroidia</taxon>
        <taxon>Bacteroidales</taxon>
        <taxon>Prevotellaceae</taxon>
        <taxon>Prevotella</taxon>
    </lineage>
</organism>
<sequence>MQLTDMGYMFLQIITKIRSPAHGKIADRLLIINERIPQEIPTFELTVVITDLKSIKEQFHLFFGKLLVKIYSVIANGIHGLITLGLSF</sequence>
<dbReference type="EMBL" id="FOIQ01000002">
    <property type="protein sequence ID" value="SEV94583.1"/>
    <property type="molecule type" value="Genomic_DNA"/>
</dbReference>
<reference evidence="1 2" key="1">
    <citation type="submission" date="2016-10" db="EMBL/GenBank/DDBJ databases">
        <authorList>
            <person name="de Groot N.N."/>
        </authorList>
    </citation>
    <scope>NUCLEOTIDE SEQUENCE [LARGE SCALE GENOMIC DNA]</scope>
    <source>
        <strain evidence="1 2">TC2-24</strain>
    </source>
</reference>
<evidence type="ECO:0000313" key="1">
    <source>
        <dbReference type="EMBL" id="SEV94583.1"/>
    </source>
</evidence>
<proteinExistence type="predicted"/>
<accession>A0A1I0N1S5</accession>
<gene>
    <name evidence="1" type="ORF">SAMN04487850_0884</name>
</gene>
<dbReference type="Proteomes" id="UP000199373">
    <property type="component" value="Unassembled WGS sequence"/>
</dbReference>
<protein>
    <submittedName>
        <fullName evidence="1">Uncharacterized protein</fullName>
    </submittedName>
</protein>
<name>A0A1I0N1S5_9BACT</name>
<keyword evidence="2" id="KW-1185">Reference proteome</keyword>